<evidence type="ECO:0000256" key="1">
    <source>
        <dbReference type="SAM" id="Phobius"/>
    </source>
</evidence>
<evidence type="ECO:0000313" key="4">
    <source>
        <dbReference type="Proteomes" id="UP001589818"/>
    </source>
</evidence>
<evidence type="ECO:0000313" key="3">
    <source>
        <dbReference type="EMBL" id="MFC0394705.1"/>
    </source>
</evidence>
<keyword evidence="4" id="KW-1185">Reference proteome</keyword>
<keyword evidence="1" id="KW-0472">Membrane</keyword>
<protein>
    <submittedName>
        <fullName evidence="3">Phosphatase PAP2 family protein</fullName>
    </submittedName>
</protein>
<accession>A0ABV6JIM8</accession>
<dbReference type="SUPFAM" id="SSF48317">
    <property type="entry name" value="Acid phosphatase/Vanadium-dependent haloperoxidase"/>
    <property type="match status" value="1"/>
</dbReference>
<keyword evidence="1" id="KW-1133">Transmembrane helix</keyword>
<dbReference type="CDD" id="cd03386">
    <property type="entry name" value="PAP2_Aur1_like"/>
    <property type="match status" value="1"/>
</dbReference>
<comment type="caution">
    <text evidence="3">The sequence shown here is derived from an EMBL/GenBank/DDBJ whole genome shotgun (WGS) entry which is preliminary data.</text>
</comment>
<dbReference type="Gene3D" id="1.20.144.10">
    <property type="entry name" value="Phosphatidic acid phosphatase type 2/haloperoxidase"/>
    <property type="match status" value="1"/>
</dbReference>
<proteinExistence type="predicted"/>
<keyword evidence="1" id="KW-0812">Transmembrane</keyword>
<dbReference type="Pfam" id="PF14378">
    <property type="entry name" value="PAP2_3"/>
    <property type="match status" value="1"/>
</dbReference>
<sequence>MLLRLKRFWPLSTMLVFPVLGMLYAMFNQPLETVYSLESGFDRAIPYIKYFSVPYSIWIFYIYVCLIYFFIKDPKFYYRSLLTYTLCALICYAIYSVFQTTVARPVLTGDDVFTAVTRFIYNRDQPFNCFPSIHCFSSYMVMKALFTSGFRNKWNQILIYGMSSLIIVSTLFVKQHVIIDVLGGILIVEIVYRGIVYAERTFFNPSALSKKNPVSKNADA</sequence>
<dbReference type="RefSeq" id="WP_204815878.1">
    <property type="nucleotide sequence ID" value="NZ_JANHOF010000001.1"/>
</dbReference>
<feature type="transmembrane region" description="Helical" evidence="1">
    <location>
        <begin position="47"/>
        <end position="69"/>
    </location>
</feature>
<evidence type="ECO:0000259" key="2">
    <source>
        <dbReference type="Pfam" id="PF14378"/>
    </source>
</evidence>
<name>A0ABV6JIM8_9BACL</name>
<dbReference type="Proteomes" id="UP001589818">
    <property type="component" value="Unassembled WGS sequence"/>
</dbReference>
<dbReference type="EMBL" id="JBHLVF010000041">
    <property type="protein sequence ID" value="MFC0394705.1"/>
    <property type="molecule type" value="Genomic_DNA"/>
</dbReference>
<organism evidence="3 4">
    <name type="scientific">Paenibacillus mendelii</name>
    <dbReference type="NCBI Taxonomy" id="206163"/>
    <lineage>
        <taxon>Bacteria</taxon>
        <taxon>Bacillati</taxon>
        <taxon>Bacillota</taxon>
        <taxon>Bacilli</taxon>
        <taxon>Bacillales</taxon>
        <taxon>Paenibacillaceae</taxon>
        <taxon>Paenibacillus</taxon>
    </lineage>
</organism>
<feature type="domain" description="Inositolphosphotransferase Aur1/Ipt1" evidence="2">
    <location>
        <begin position="48"/>
        <end position="190"/>
    </location>
</feature>
<gene>
    <name evidence="3" type="ORF">ACFFJ8_25510</name>
</gene>
<feature type="transmembrane region" description="Helical" evidence="1">
    <location>
        <begin position="7"/>
        <end position="27"/>
    </location>
</feature>
<dbReference type="InterPro" id="IPR026841">
    <property type="entry name" value="Aur1/Ipt1"/>
</dbReference>
<feature type="transmembrane region" description="Helical" evidence="1">
    <location>
        <begin position="81"/>
        <end position="98"/>
    </location>
</feature>
<reference evidence="3 4" key="1">
    <citation type="submission" date="2024-09" db="EMBL/GenBank/DDBJ databases">
        <authorList>
            <person name="Sun Q."/>
            <person name="Mori K."/>
        </authorList>
    </citation>
    <scope>NUCLEOTIDE SEQUENCE [LARGE SCALE GENOMIC DNA]</scope>
    <source>
        <strain evidence="3 4">CCM 4839</strain>
    </source>
</reference>
<dbReference type="InterPro" id="IPR036938">
    <property type="entry name" value="PAP2/HPO_sf"/>
</dbReference>
<feature type="transmembrane region" description="Helical" evidence="1">
    <location>
        <begin position="154"/>
        <end position="173"/>
    </location>
</feature>